<evidence type="ECO:0000313" key="1">
    <source>
        <dbReference type="EMBL" id="RIB20875.1"/>
    </source>
</evidence>
<name>A0A397VEH3_9GLOM</name>
<accession>A0A397VEH3</accession>
<proteinExistence type="predicted"/>
<dbReference type="Proteomes" id="UP000266673">
    <property type="component" value="Unassembled WGS sequence"/>
</dbReference>
<protein>
    <submittedName>
        <fullName evidence="1">Uncharacterized protein</fullName>
    </submittedName>
</protein>
<evidence type="ECO:0000313" key="2">
    <source>
        <dbReference type="Proteomes" id="UP000266673"/>
    </source>
</evidence>
<reference evidence="1 2" key="1">
    <citation type="submission" date="2018-06" db="EMBL/GenBank/DDBJ databases">
        <title>Comparative genomics reveals the genomic features of Rhizophagus irregularis, R. cerebriforme, R. diaphanum and Gigaspora rosea, and their symbiotic lifestyle signature.</title>
        <authorList>
            <person name="Morin E."/>
            <person name="San Clemente H."/>
            <person name="Chen E.C.H."/>
            <person name="De La Providencia I."/>
            <person name="Hainaut M."/>
            <person name="Kuo A."/>
            <person name="Kohler A."/>
            <person name="Murat C."/>
            <person name="Tang N."/>
            <person name="Roy S."/>
            <person name="Loubradou J."/>
            <person name="Henrissat B."/>
            <person name="Grigoriev I.V."/>
            <person name="Corradi N."/>
            <person name="Roux C."/>
            <person name="Martin F.M."/>
        </authorList>
    </citation>
    <scope>NUCLEOTIDE SEQUENCE [LARGE SCALE GENOMIC DNA]</scope>
    <source>
        <strain evidence="1 2">DAOM 194757</strain>
    </source>
</reference>
<comment type="caution">
    <text evidence="1">The sequence shown here is derived from an EMBL/GenBank/DDBJ whole genome shotgun (WGS) entry which is preliminary data.</text>
</comment>
<dbReference type="AlphaFoldDB" id="A0A397VEH3"/>
<dbReference type="EMBL" id="QKWP01000393">
    <property type="protein sequence ID" value="RIB20875.1"/>
    <property type="molecule type" value="Genomic_DNA"/>
</dbReference>
<dbReference type="OrthoDB" id="2356848at2759"/>
<gene>
    <name evidence="1" type="ORF">C2G38_2178153</name>
</gene>
<organism evidence="1 2">
    <name type="scientific">Gigaspora rosea</name>
    <dbReference type="NCBI Taxonomy" id="44941"/>
    <lineage>
        <taxon>Eukaryota</taxon>
        <taxon>Fungi</taxon>
        <taxon>Fungi incertae sedis</taxon>
        <taxon>Mucoromycota</taxon>
        <taxon>Glomeromycotina</taxon>
        <taxon>Glomeromycetes</taxon>
        <taxon>Diversisporales</taxon>
        <taxon>Gigasporaceae</taxon>
        <taxon>Gigaspora</taxon>
    </lineage>
</organism>
<keyword evidence="2" id="KW-1185">Reference proteome</keyword>
<sequence length="154" mass="18631">MSNINTHGTDCTDTEWVEYCNMPQIRDNETPSEWMIRIWECLMYFRENNLFNSESKKYLEGRKLITYWSKVNGFYKSYVPEIGMERHWATHCTENTFCGVSYDEYLLKIKQKSTSGYIYDNEYALHRYKLWKSISLLFIDAFFIYTGFKLETWS</sequence>